<comment type="caution">
    <text evidence="9">The sequence shown here is derived from an EMBL/GenBank/DDBJ whole genome shotgun (WGS) entry which is preliminary data.</text>
</comment>
<feature type="compositionally biased region" description="Basic and acidic residues" evidence="8">
    <location>
        <begin position="324"/>
        <end position="339"/>
    </location>
</feature>
<dbReference type="GO" id="GO:0008961">
    <property type="term" value="F:phosphatidylglycerol-prolipoprotein diacylglyceryl transferase activity"/>
    <property type="evidence" value="ECO:0007669"/>
    <property type="project" value="UniProtKB-UniRule"/>
</dbReference>
<evidence type="ECO:0000256" key="1">
    <source>
        <dbReference type="ARBA" id="ARBA00007150"/>
    </source>
</evidence>
<dbReference type="Pfam" id="PF01790">
    <property type="entry name" value="LGT"/>
    <property type="match status" value="1"/>
</dbReference>
<comment type="similarity">
    <text evidence="1 7">Belongs to the Lgt family.</text>
</comment>
<feature type="transmembrane region" description="Helical" evidence="7">
    <location>
        <begin position="199"/>
        <end position="216"/>
    </location>
</feature>
<keyword evidence="6 7" id="KW-0472">Membrane</keyword>
<organism evidence="9 10">
    <name type="scientific">Candidatus Blautia faecavium</name>
    <dbReference type="NCBI Taxonomy" id="2838487"/>
    <lineage>
        <taxon>Bacteria</taxon>
        <taxon>Bacillati</taxon>
        <taxon>Bacillota</taxon>
        <taxon>Clostridia</taxon>
        <taxon>Lachnospirales</taxon>
        <taxon>Lachnospiraceae</taxon>
        <taxon>Blautia</taxon>
    </lineage>
</organism>
<feature type="transmembrane region" description="Helical" evidence="7">
    <location>
        <begin position="228"/>
        <end position="245"/>
    </location>
</feature>
<evidence type="ECO:0000256" key="2">
    <source>
        <dbReference type="ARBA" id="ARBA00022475"/>
    </source>
</evidence>
<evidence type="ECO:0000256" key="4">
    <source>
        <dbReference type="ARBA" id="ARBA00022692"/>
    </source>
</evidence>
<feature type="compositionally biased region" description="Basic and acidic residues" evidence="8">
    <location>
        <begin position="356"/>
        <end position="368"/>
    </location>
</feature>
<dbReference type="NCBIfam" id="TIGR00544">
    <property type="entry name" value="lgt"/>
    <property type="match status" value="1"/>
</dbReference>
<reference evidence="9" key="1">
    <citation type="journal article" date="2021" name="PeerJ">
        <title>Extensive microbial diversity within the chicken gut microbiome revealed by metagenomics and culture.</title>
        <authorList>
            <person name="Gilroy R."/>
            <person name="Ravi A."/>
            <person name="Getino M."/>
            <person name="Pursley I."/>
            <person name="Horton D.L."/>
            <person name="Alikhan N.F."/>
            <person name="Baker D."/>
            <person name="Gharbi K."/>
            <person name="Hall N."/>
            <person name="Watson M."/>
            <person name="Adriaenssens E.M."/>
            <person name="Foster-Nyarko E."/>
            <person name="Jarju S."/>
            <person name="Secka A."/>
            <person name="Antonio M."/>
            <person name="Oren A."/>
            <person name="Chaudhuri R.R."/>
            <person name="La Ragione R."/>
            <person name="Hildebrand F."/>
            <person name="Pallen M.J."/>
        </authorList>
    </citation>
    <scope>NUCLEOTIDE SEQUENCE</scope>
    <source>
        <strain evidence="9">ChiSjej1B19-5720</strain>
    </source>
</reference>
<feature type="compositionally biased region" description="Acidic residues" evidence="8">
    <location>
        <begin position="341"/>
        <end position="355"/>
    </location>
</feature>
<proteinExistence type="inferred from homology"/>
<gene>
    <name evidence="7 9" type="primary">lgt</name>
    <name evidence="9" type="ORF">IAA06_16015</name>
</gene>
<comment type="catalytic activity">
    <reaction evidence="7">
        <text>L-cysteinyl-[prolipoprotein] + a 1,2-diacyl-sn-glycero-3-phospho-(1'-sn-glycerol) = an S-1,2-diacyl-sn-glyceryl-L-cysteinyl-[prolipoprotein] + sn-glycerol 1-phosphate + H(+)</text>
        <dbReference type="Rhea" id="RHEA:56712"/>
        <dbReference type="Rhea" id="RHEA-COMP:14679"/>
        <dbReference type="Rhea" id="RHEA-COMP:14680"/>
        <dbReference type="ChEBI" id="CHEBI:15378"/>
        <dbReference type="ChEBI" id="CHEBI:29950"/>
        <dbReference type="ChEBI" id="CHEBI:57685"/>
        <dbReference type="ChEBI" id="CHEBI:64716"/>
        <dbReference type="ChEBI" id="CHEBI:140658"/>
        <dbReference type="EC" id="2.5.1.145"/>
    </reaction>
</comment>
<dbReference type="PANTHER" id="PTHR30589">
    <property type="entry name" value="PROLIPOPROTEIN DIACYLGLYCERYL TRANSFERASE"/>
    <property type="match status" value="1"/>
</dbReference>
<evidence type="ECO:0000313" key="10">
    <source>
        <dbReference type="Proteomes" id="UP000823842"/>
    </source>
</evidence>
<keyword evidence="4 7" id="KW-0812">Transmembrane</keyword>
<feature type="binding site" evidence="7">
    <location>
        <position position="145"/>
    </location>
    <ligand>
        <name>a 1,2-diacyl-sn-glycero-3-phospho-(1'-sn-glycerol)</name>
        <dbReference type="ChEBI" id="CHEBI:64716"/>
    </ligand>
</feature>
<evidence type="ECO:0000256" key="6">
    <source>
        <dbReference type="ARBA" id="ARBA00023136"/>
    </source>
</evidence>
<feature type="transmembrane region" description="Helical" evidence="7">
    <location>
        <begin position="60"/>
        <end position="82"/>
    </location>
</feature>
<dbReference type="HAMAP" id="MF_01147">
    <property type="entry name" value="Lgt"/>
    <property type="match status" value="1"/>
</dbReference>
<protein>
    <recommendedName>
        <fullName evidence="7">Phosphatidylglycerol--prolipoprotein diacylglyceryl transferase</fullName>
        <ecNumber evidence="7">2.5.1.145</ecNumber>
    </recommendedName>
</protein>
<name>A0A9D2LW29_9FIRM</name>
<keyword evidence="2 7" id="KW-1003">Cell membrane</keyword>
<dbReference type="PROSITE" id="PS01311">
    <property type="entry name" value="LGT"/>
    <property type="match status" value="1"/>
</dbReference>
<evidence type="ECO:0000256" key="8">
    <source>
        <dbReference type="SAM" id="MobiDB-lite"/>
    </source>
</evidence>
<evidence type="ECO:0000256" key="5">
    <source>
        <dbReference type="ARBA" id="ARBA00022989"/>
    </source>
</evidence>
<accession>A0A9D2LW29</accession>
<evidence type="ECO:0000313" key="9">
    <source>
        <dbReference type="EMBL" id="HJB30278.1"/>
    </source>
</evidence>
<feature type="compositionally biased region" description="Basic and acidic residues" evidence="8">
    <location>
        <begin position="399"/>
        <end position="454"/>
    </location>
</feature>
<dbReference type="PANTHER" id="PTHR30589:SF0">
    <property type="entry name" value="PHOSPHATIDYLGLYCEROL--PROLIPOPROTEIN DIACYLGLYCERYL TRANSFERASE"/>
    <property type="match status" value="1"/>
</dbReference>
<reference evidence="9" key="2">
    <citation type="submission" date="2021-04" db="EMBL/GenBank/DDBJ databases">
        <authorList>
            <person name="Gilroy R."/>
        </authorList>
    </citation>
    <scope>NUCLEOTIDE SEQUENCE</scope>
    <source>
        <strain evidence="9">ChiSjej1B19-5720</strain>
    </source>
</reference>
<feature type="transmembrane region" description="Helical" evidence="7">
    <location>
        <begin position="102"/>
        <end position="119"/>
    </location>
</feature>
<dbReference type="Proteomes" id="UP000823842">
    <property type="component" value="Unassembled WGS sequence"/>
</dbReference>
<comment type="pathway">
    <text evidence="7">Protein modification; lipoprotein biosynthesis (diacylglyceryl transfer).</text>
</comment>
<feature type="region of interest" description="Disordered" evidence="8">
    <location>
        <begin position="303"/>
        <end position="454"/>
    </location>
</feature>
<evidence type="ECO:0000256" key="7">
    <source>
        <dbReference type="HAMAP-Rule" id="MF_01147"/>
    </source>
</evidence>
<dbReference type="InterPro" id="IPR001640">
    <property type="entry name" value="Lgt"/>
</dbReference>
<feature type="transmembrane region" description="Helical" evidence="7">
    <location>
        <begin position="28"/>
        <end position="48"/>
    </location>
</feature>
<dbReference type="EC" id="2.5.1.145" evidence="7"/>
<keyword evidence="5 7" id="KW-1133">Transmembrane helix</keyword>
<dbReference type="EMBL" id="DWYZ01000305">
    <property type="protein sequence ID" value="HJB30278.1"/>
    <property type="molecule type" value="Genomic_DNA"/>
</dbReference>
<feature type="transmembrane region" description="Helical" evidence="7">
    <location>
        <begin position="257"/>
        <end position="277"/>
    </location>
</feature>
<comment type="function">
    <text evidence="7">Catalyzes the transfer of the diacylglyceryl group from phosphatidylglycerol to the sulfhydryl group of the N-terminal cysteine of a prolipoprotein, the first step in the formation of mature lipoproteins.</text>
</comment>
<dbReference type="AlphaFoldDB" id="A0A9D2LW29"/>
<keyword evidence="3 7" id="KW-0808">Transferase</keyword>
<feature type="transmembrane region" description="Helical" evidence="7">
    <location>
        <begin position="126"/>
        <end position="144"/>
    </location>
</feature>
<dbReference type="GO" id="GO:0005886">
    <property type="term" value="C:plasma membrane"/>
    <property type="evidence" value="ECO:0007669"/>
    <property type="project" value="UniProtKB-SubCell"/>
</dbReference>
<comment type="subcellular location">
    <subcellularLocation>
        <location evidence="7">Cell membrane</location>
        <topology evidence="7">Multi-pass membrane protein</topology>
    </subcellularLocation>
</comment>
<sequence>MDMSIRFPNLGIDLDYVGKSVHIFGFEITIYGILIAAGMLLGICFVVLEAKRKNYDQDKYLDMMILSLIGAVIGARLYYVAFSWNLYRGSLLEILNTRNGGMAFYGGLLGGAAAAALFCKIKKQSFWAMADIACMGLLIGQIIGRWGNFFNRESFGEYTDSLFAMQVPLSAVHAGEVTAAMREHLETIDGISYIQVHPAFLYESVWCLLLLLILLALRRRKRYDGEIFMEYLAGYGLARFFLEWIRTDSLCWPGTRIAVSQVISAFLFLFFTMVVLVRRTMVKKREEIRKRRREAFYQAEEKAAGEDQDWSVPNREQESLLEETDLKDGSEDEAGKSAGDESPEEEPEEIAGEDSPETREKESAGKELPEEESEESAGDSLPEKEPGESAVMDLPEIDPSERTDTDPQEGETDKKTIPDGIEKIPKDTESQNPSEKERDEKTSLDEDPVKENIE</sequence>
<dbReference type="GO" id="GO:0042158">
    <property type="term" value="P:lipoprotein biosynthetic process"/>
    <property type="evidence" value="ECO:0007669"/>
    <property type="project" value="UniProtKB-UniRule"/>
</dbReference>
<evidence type="ECO:0000256" key="3">
    <source>
        <dbReference type="ARBA" id="ARBA00022679"/>
    </source>
</evidence>